<keyword evidence="14" id="KW-1185">Reference proteome</keyword>
<dbReference type="Gene3D" id="1.25.40.770">
    <property type="entry name" value="TAF6, C-terminal HEAT repeat domain"/>
    <property type="match status" value="1"/>
</dbReference>
<proteinExistence type="inferred from homology"/>
<dbReference type="PANTHER" id="PTHR10221">
    <property type="entry name" value="TRANSCRIPTION INITIATION FACTOR TFIID SUBUNIT 6"/>
    <property type="match status" value="1"/>
</dbReference>
<keyword evidence="3" id="KW-0488">Methylation</keyword>
<dbReference type="InterPro" id="IPR046344">
    <property type="entry name" value="TAF6_C_sf"/>
</dbReference>
<keyword evidence="7" id="KW-0539">Nucleus</keyword>
<dbReference type="FunFam" id="1.25.40.770:FF:000002">
    <property type="entry name" value="TAF6-like RNA polymerase II p300/CBP-associated factor-associated factor 65 kDa subunit 6L"/>
    <property type="match status" value="1"/>
</dbReference>
<keyword evidence="4" id="KW-0597">Phosphoprotein</keyword>
<dbReference type="GeneID" id="118426471"/>
<protein>
    <recommendedName>
        <fullName evidence="10">TAF6-like RNA polymerase II p300/CBP-associated factor-associated factor 65 kDa subunit 6L</fullName>
    </recommendedName>
    <alternativeName>
        <fullName evidence="11">PCAF-associated factor 65-alpha</fullName>
    </alternativeName>
</protein>
<gene>
    <name evidence="15" type="primary">LOC118426471</name>
</gene>
<accession>A0A9J7LZR2</accession>
<comment type="subcellular location">
    <subcellularLocation>
        <location evidence="1">Nucleus</location>
    </subcellularLocation>
</comment>
<dbReference type="InterPro" id="IPR016024">
    <property type="entry name" value="ARM-type_fold"/>
</dbReference>
<dbReference type="SUPFAM" id="SSF47113">
    <property type="entry name" value="Histone-fold"/>
    <property type="match status" value="1"/>
</dbReference>
<dbReference type="Gene3D" id="1.10.20.10">
    <property type="entry name" value="Histone, subunit A"/>
    <property type="match status" value="1"/>
</dbReference>
<comment type="similarity">
    <text evidence="2">Belongs to the TAF6 family.</text>
</comment>
<dbReference type="GO" id="GO:0016251">
    <property type="term" value="F:RNA polymerase II general transcription initiation factor activity"/>
    <property type="evidence" value="ECO:0007669"/>
    <property type="project" value="InterPro"/>
</dbReference>
<dbReference type="SUPFAM" id="SSF48371">
    <property type="entry name" value="ARM repeat"/>
    <property type="match status" value="1"/>
</dbReference>
<dbReference type="InterPro" id="IPR009072">
    <property type="entry name" value="Histone-fold"/>
</dbReference>
<dbReference type="AlphaFoldDB" id="A0A9J7LZR2"/>
<dbReference type="OrthoDB" id="6621890at2759"/>
<dbReference type="Pfam" id="PF07571">
    <property type="entry name" value="TAF6_C"/>
    <property type="match status" value="1"/>
</dbReference>
<evidence type="ECO:0000256" key="5">
    <source>
        <dbReference type="ARBA" id="ARBA00023015"/>
    </source>
</evidence>
<evidence type="ECO:0000313" key="14">
    <source>
        <dbReference type="Proteomes" id="UP000001554"/>
    </source>
</evidence>
<feature type="compositionally biased region" description="Low complexity" evidence="12">
    <location>
        <begin position="14"/>
        <end position="30"/>
    </location>
</feature>
<organism evidence="14 15">
    <name type="scientific">Branchiostoma floridae</name>
    <name type="common">Florida lancelet</name>
    <name type="synonym">Amphioxus</name>
    <dbReference type="NCBI Taxonomy" id="7739"/>
    <lineage>
        <taxon>Eukaryota</taxon>
        <taxon>Metazoa</taxon>
        <taxon>Chordata</taxon>
        <taxon>Cephalochordata</taxon>
        <taxon>Leptocardii</taxon>
        <taxon>Amphioxiformes</taxon>
        <taxon>Branchiostomatidae</taxon>
        <taxon>Branchiostoma</taxon>
    </lineage>
</organism>
<evidence type="ECO:0000256" key="9">
    <source>
        <dbReference type="ARBA" id="ARBA00065988"/>
    </source>
</evidence>
<dbReference type="Proteomes" id="UP000001554">
    <property type="component" value="Chromosome 1"/>
</dbReference>
<dbReference type="GO" id="GO:0005669">
    <property type="term" value="C:transcription factor TFIID complex"/>
    <property type="evidence" value="ECO:0007669"/>
    <property type="project" value="InterPro"/>
</dbReference>
<feature type="domain" description="TATA box binding protein associated factor (TAF) histone-like fold" evidence="13">
    <location>
        <begin position="36"/>
        <end position="100"/>
    </location>
</feature>
<name>A0A9J7LZR2_BRAFL</name>
<dbReference type="OMA" id="QKCRFSP"/>
<dbReference type="GO" id="GO:0051123">
    <property type="term" value="P:RNA polymerase II preinitiation complex assembly"/>
    <property type="evidence" value="ECO:0000318"/>
    <property type="project" value="GO_Central"/>
</dbReference>
<evidence type="ECO:0000256" key="2">
    <source>
        <dbReference type="ARBA" id="ARBA00007688"/>
    </source>
</evidence>
<sequence length="637" mass="69725">MQNMNDSHAPPPSQQSADATSAAGTSAAASGERKFAQIPKESVRAHAESIGISEVPDDVAAMVAEDACYRLREVMQASCQFMRHAKRKRLTAEDFNRALRWSNVEPMYGHNSPDPMVFRPTKDAELYFYEDREINLTEFAMETILPRNPGETTVKAQWLVVEGRDKGAGSSPALSEELVQYYDQVTRAILGGNEQLIKTALADLRTNSRISALLPYFVYLVGEVKSISHDLEALTRLLQTAQALIQNPHLYLGPYLKQLVASVMYCILEPLAASINPLNDHWALRDYAARLLAQICRSGCMSVEGLQKQLLLALQKVLVDPARPLCSHYGAVVGLTALGSKAVEDVLYPQLGTYWPFLQSWMEDRTISNAQAKADAHRVQGALLSAAELLLKTYQQNGSEPHAESSHESSPNQSPQQPEASEFTIGTFGQLLESGGTAGSNSGSHRRDKGPVPITQMYADLYSFFGDSLAVRVGNGAPFVPAKEEESDQDAEPIVEAGSSAFPAVERADLPPMLSFAGNGQPMDLSSVPSTSDTTHTTGRRTSKRRQSSKESPKSKRARRAPSMSDIFSLSRASQRRRDIVVNIRGGRQVGKKKTKPGALLGAELSRLCRRVPFMGKRKKVKTLPGKVLQPSMGMLI</sequence>
<evidence type="ECO:0000256" key="6">
    <source>
        <dbReference type="ARBA" id="ARBA00023163"/>
    </source>
</evidence>
<reference evidence="14" key="2">
    <citation type="journal article" date="2020" name="Nat. Ecol. Evol.">
        <title>Deeply conserved synteny resolves early events in vertebrate evolution.</title>
        <authorList>
            <person name="Simakov O."/>
            <person name="Marletaz F."/>
            <person name="Yue J.X."/>
            <person name="O'Connell B."/>
            <person name="Jenkins J."/>
            <person name="Brandt A."/>
            <person name="Calef R."/>
            <person name="Tung C.H."/>
            <person name="Huang T.K."/>
            <person name="Schmutz J."/>
            <person name="Satoh N."/>
            <person name="Yu J.K."/>
            <person name="Putnam N.H."/>
            <person name="Green R.E."/>
            <person name="Rokhsar D.S."/>
        </authorList>
    </citation>
    <scope>NUCLEOTIDE SEQUENCE [LARGE SCALE GENOMIC DNA]</scope>
    <source>
        <strain evidence="14">S238N-H82</strain>
    </source>
</reference>
<dbReference type="Pfam" id="PF02969">
    <property type="entry name" value="TAF"/>
    <property type="match status" value="1"/>
</dbReference>
<feature type="compositionally biased region" description="Basic and acidic residues" evidence="12">
    <location>
        <begin position="31"/>
        <end position="40"/>
    </location>
</feature>
<dbReference type="PANTHER" id="PTHR10221:SF22">
    <property type="entry name" value="TAF6-LIKE RNA POLYMERASE II P300_CBP-ASSOCIATED FACTOR-ASSOCIATED FACTOR 65 KDA SUBUNIT 6L"/>
    <property type="match status" value="1"/>
</dbReference>
<dbReference type="CDD" id="cd22932">
    <property type="entry name" value="HFD_TAF6L"/>
    <property type="match status" value="1"/>
</dbReference>
<keyword evidence="5" id="KW-0805">Transcription regulation</keyword>
<feature type="region of interest" description="Disordered" evidence="12">
    <location>
        <begin position="512"/>
        <end position="572"/>
    </location>
</feature>
<dbReference type="GO" id="GO:0046695">
    <property type="term" value="C:SLIK (SAGA-like) complex"/>
    <property type="evidence" value="ECO:0007669"/>
    <property type="project" value="InterPro"/>
</dbReference>
<dbReference type="GO" id="GO:0000124">
    <property type="term" value="C:SAGA complex"/>
    <property type="evidence" value="ECO:0007669"/>
    <property type="project" value="InterPro"/>
</dbReference>
<dbReference type="SMART" id="SM00803">
    <property type="entry name" value="TAF"/>
    <property type="match status" value="1"/>
</dbReference>
<evidence type="ECO:0000313" key="15">
    <source>
        <dbReference type="RefSeq" id="XP_035691798.1"/>
    </source>
</evidence>
<evidence type="ECO:0000256" key="8">
    <source>
        <dbReference type="ARBA" id="ARBA00060080"/>
    </source>
</evidence>
<evidence type="ECO:0000256" key="3">
    <source>
        <dbReference type="ARBA" id="ARBA00022481"/>
    </source>
</evidence>
<dbReference type="InterPro" id="IPR004823">
    <property type="entry name" value="TAF_TATA-bd_Histone-like_dom"/>
</dbReference>
<feature type="compositionally biased region" description="Basic residues" evidence="12">
    <location>
        <begin position="538"/>
        <end position="547"/>
    </location>
</feature>
<feature type="region of interest" description="Disordered" evidence="12">
    <location>
        <begin position="432"/>
        <end position="451"/>
    </location>
</feature>
<dbReference type="KEGG" id="bfo:118426471"/>
<evidence type="ECO:0000256" key="10">
    <source>
        <dbReference type="ARBA" id="ARBA00074316"/>
    </source>
</evidence>
<evidence type="ECO:0000256" key="7">
    <source>
        <dbReference type="ARBA" id="ARBA00023242"/>
    </source>
</evidence>
<dbReference type="CDD" id="cd08050">
    <property type="entry name" value="TAF6C"/>
    <property type="match status" value="1"/>
</dbReference>
<feature type="region of interest" description="Disordered" evidence="12">
    <location>
        <begin position="396"/>
        <end position="420"/>
    </location>
</feature>
<dbReference type="GO" id="GO:0003713">
    <property type="term" value="F:transcription coactivator activity"/>
    <property type="evidence" value="ECO:0000318"/>
    <property type="project" value="GO_Central"/>
</dbReference>
<evidence type="ECO:0000259" key="13">
    <source>
        <dbReference type="SMART" id="SM00803"/>
    </source>
</evidence>
<comment type="function">
    <text evidence="8">Functions as a component of the PCAF complex. The PCAF complex is capable of efficiently acetylating histones in a nucleosomal context. The PCAF complex could be considered as the human version of the yeast SAGA complex. With TAF5L, acts as an epigenetic regulator essential for somatic reprogramming. Regulates target genes through H3K9ac deposition and MYC recruitment which trigger MYC regulatory network to orchestrate gene expression programs to control embryonic stem cell state. Functions with MYC to activate target gene expression through RNA polymerase II pause release.</text>
</comment>
<feature type="compositionally biased region" description="Low complexity" evidence="12">
    <location>
        <begin position="526"/>
        <end position="537"/>
    </location>
</feature>
<dbReference type="InterPro" id="IPR011442">
    <property type="entry name" value="TAF6_C"/>
</dbReference>
<dbReference type="FunFam" id="1.10.20.10:FF:000040">
    <property type="entry name" value="TAF6-like RNA polymerase II p300/CBP-associated factor-associated factor 65 kDa subunit 6L"/>
    <property type="match status" value="1"/>
</dbReference>
<reference evidence="15" key="3">
    <citation type="submission" date="2025-08" db="UniProtKB">
        <authorList>
            <consortium name="RefSeq"/>
        </authorList>
    </citation>
    <scope>IDENTIFICATION</scope>
</reference>
<feature type="region of interest" description="Disordered" evidence="12">
    <location>
        <begin position="1"/>
        <end position="40"/>
    </location>
</feature>
<comment type="subunit">
    <text evidence="9">The PCAF complex is composed of a number of TBP-associated factors (TAFS), such as TAF5, TAF5L, TAF6, TAF6L, TAF9, TAF10 and TAF12, PCAF, and also PCAF-associated factors (PAFs), such as TADA2L/ADA2, TADA3L/ADA3 and SPT3. Component of the STAGA transcription coactivator-HAT complex, at least composed of SUPT3H, GCN5L2, TAF5L, TAF6L, SUPT7L, TADA3L, TAD1L, TAF10, TAF12, TRRAP and TAF9.</text>
</comment>
<keyword evidence="6" id="KW-0804">Transcription</keyword>
<evidence type="ECO:0000256" key="1">
    <source>
        <dbReference type="ARBA" id="ARBA00004123"/>
    </source>
</evidence>
<dbReference type="InterPro" id="IPR037796">
    <property type="entry name" value="TAF6"/>
</dbReference>
<evidence type="ECO:0000256" key="4">
    <source>
        <dbReference type="ARBA" id="ARBA00022553"/>
    </source>
</evidence>
<dbReference type="GO" id="GO:0046982">
    <property type="term" value="F:protein heterodimerization activity"/>
    <property type="evidence" value="ECO:0007669"/>
    <property type="project" value="InterPro"/>
</dbReference>
<evidence type="ECO:0000256" key="11">
    <source>
        <dbReference type="ARBA" id="ARBA00078025"/>
    </source>
</evidence>
<reference evidence="15" key="1">
    <citation type="journal article" date="2016" name="Genome Biol. Evol.">
        <title>Conserved non-coding elements in the most distant genera of cephalochordates: the Goldilocks principle.</title>
        <authorList>
            <person name="Yue J.X."/>
            <person name="Kozmikova I."/>
            <person name="Ono H."/>
            <person name="Nossa C.W."/>
            <person name="Kozmik Z."/>
            <person name="Putnam N.H."/>
            <person name="Yu J.K."/>
            <person name="Holland L.Z."/>
        </authorList>
    </citation>
    <scope>NUCLEOTIDE SEQUENCE</scope>
</reference>
<evidence type="ECO:0000256" key="12">
    <source>
        <dbReference type="SAM" id="MobiDB-lite"/>
    </source>
</evidence>
<dbReference type="RefSeq" id="XP_035691798.1">
    <property type="nucleotide sequence ID" value="XM_035835905.1"/>
</dbReference>